<organism evidence="1 2">
    <name type="scientific">Microvirga lotononidis</name>
    <dbReference type="NCBI Taxonomy" id="864069"/>
    <lineage>
        <taxon>Bacteria</taxon>
        <taxon>Pseudomonadati</taxon>
        <taxon>Pseudomonadota</taxon>
        <taxon>Alphaproteobacteria</taxon>
        <taxon>Hyphomicrobiales</taxon>
        <taxon>Methylobacteriaceae</taxon>
        <taxon>Microvirga</taxon>
    </lineage>
</organism>
<dbReference type="STRING" id="864069.MicloDRAFT_00014270"/>
<keyword evidence="2" id="KW-1185">Reference proteome</keyword>
<dbReference type="OrthoDB" id="8456936at2"/>
<dbReference type="EMBL" id="JH660640">
    <property type="protein sequence ID" value="EIM30106.1"/>
    <property type="molecule type" value="Genomic_DNA"/>
</dbReference>
<dbReference type="AlphaFoldDB" id="I4Z1L4"/>
<name>I4Z1L4_9HYPH</name>
<evidence type="ECO:0000313" key="2">
    <source>
        <dbReference type="Proteomes" id="UP000003947"/>
    </source>
</evidence>
<accession>I4Z1L4</accession>
<dbReference type="PATRIC" id="fig|864069.3.peg.1585"/>
<dbReference type="RefSeq" id="WP_009490363.1">
    <property type="nucleotide sequence ID" value="NZ_CP141050.1"/>
</dbReference>
<protein>
    <recommendedName>
        <fullName evidence="3">Winged helix DNA-binding domain-containing protein</fullName>
    </recommendedName>
</protein>
<proteinExistence type="predicted"/>
<evidence type="ECO:0008006" key="3">
    <source>
        <dbReference type="Google" id="ProtNLM"/>
    </source>
</evidence>
<dbReference type="HOGENOM" id="CLU_2317125_0_0_5"/>
<gene>
    <name evidence="1" type="ORF">MicloDRAFT_00014270</name>
</gene>
<dbReference type="Proteomes" id="UP000003947">
    <property type="component" value="Unassembled WGS sequence"/>
</dbReference>
<reference evidence="1 2" key="1">
    <citation type="submission" date="2012-02" db="EMBL/GenBank/DDBJ databases">
        <title>Improved High-Quality Draft sequence of Microvirga sp. WSM3557.</title>
        <authorList>
            <consortium name="US DOE Joint Genome Institute"/>
            <person name="Lucas S."/>
            <person name="Han J."/>
            <person name="Lapidus A."/>
            <person name="Cheng J.-F."/>
            <person name="Goodwin L."/>
            <person name="Pitluck S."/>
            <person name="Peters L."/>
            <person name="Zhang X."/>
            <person name="Detter J.C."/>
            <person name="Han C."/>
            <person name="Tapia R."/>
            <person name="Land M."/>
            <person name="Hauser L."/>
            <person name="Kyrpides N."/>
            <person name="Ivanova N."/>
            <person name="Pagani I."/>
            <person name="Brau L."/>
            <person name="Yates R."/>
            <person name="O'Hara G."/>
            <person name="Rui T."/>
            <person name="Howieson J."/>
            <person name="Reeve W."/>
            <person name="Woyke T."/>
        </authorList>
    </citation>
    <scope>NUCLEOTIDE SEQUENCE [LARGE SCALE GENOMIC DNA]</scope>
    <source>
        <strain evidence="1 2">WSM3557</strain>
    </source>
</reference>
<sequence>MSADKHKGLAICTAYLRLAASRGDAGFAVQVKWAYAVTSHVEDLLKLGHLRRTRQPSGGRKRITCMVITPSGEKGLHDTLTRRGAGLRADLPHPHHRST</sequence>
<evidence type="ECO:0000313" key="1">
    <source>
        <dbReference type="EMBL" id="EIM30106.1"/>
    </source>
</evidence>